<accession>A0A3B0XU29</accession>
<gene>
    <name evidence="1" type="ORF">MNBD_GAMMA09-2947</name>
</gene>
<evidence type="ECO:0000313" key="1">
    <source>
        <dbReference type="EMBL" id="VAW65369.1"/>
    </source>
</evidence>
<proteinExistence type="predicted"/>
<organism evidence="1">
    <name type="scientific">hydrothermal vent metagenome</name>
    <dbReference type="NCBI Taxonomy" id="652676"/>
    <lineage>
        <taxon>unclassified sequences</taxon>
        <taxon>metagenomes</taxon>
        <taxon>ecological metagenomes</taxon>
    </lineage>
</organism>
<reference evidence="1" key="1">
    <citation type="submission" date="2018-06" db="EMBL/GenBank/DDBJ databases">
        <authorList>
            <person name="Zhirakovskaya E."/>
        </authorList>
    </citation>
    <scope>NUCLEOTIDE SEQUENCE</scope>
</reference>
<dbReference type="EMBL" id="UOFI01000067">
    <property type="protein sequence ID" value="VAW65369.1"/>
    <property type="molecule type" value="Genomic_DNA"/>
</dbReference>
<dbReference type="AlphaFoldDB" id="A0A3B0XU29"/>
<dbReference type="Gene3D" id="2.60.40.10">
    <property type="entry name" value="Immunoglobulins"/>
    <property type="match status" value="1"/>
</dbReference>
<sequence>MLTPPVYAAETCSSVATLESSVSALSSSIDSSFALTSKLSDDIGLMADRIGAMADRIVETETLLASTLVTLTGNSASPAPTVLLTSPTDGASVSANTAPTIALSPAANRYLLFASNSPLFPASDTVSLLIDTSNTTLNTAWGLIASTVAQNGDIFLAVRSLDANDQQSDLSNNIKLIIQ</sequence>
<dbReference type="InterPro" id="IPR013783">
    <property type="entry name" value="Ig-like_fold"/>
</dbReference>
<name>A0A3B0XU29_9ZZZZ</name>
<protein>
    <submittedName>
        <fullName evidence="1">Uncharacterized protein</fullName>
    </submittedName>
</protein>